<accession>A0A6C0C779</accession>
<feature type="domain" description="Potassium channel tetramerisation-type BTB" evidence="1">
    <location>
        <begin position="5"/>
        <end position="49"/>
    </location>
</feature>
<dbReference type="EMBL" id="MN739356">
    <property type="protein sequence ID" value="QHT00576.1"/>
    <property type="molecule type" value="Genomic_DNA"/>
</dbReference>
<sequence length="151" mass="17977">MADCPDENEIFIERSPKIFEHVLALLIDHLYSYPYKYHSELDYYLIPHDINLLYDPTDKIIGLKNQFEKIAQDVTQIKGKISYLKCEEYNIKCPESSCYEICMLRPMPTCEHHRGKCCHSYCEKICSGRYRTVLCYNEIDDDRVYCEEHMP</sequence>
<dbReference type="SUPFAM" id="SSF54695">
    <property type="entry name" value="POZ domain"/>
    <property type="match status" value="1"/>
</dbReference>
<dbReference type="Pfam" id="PF02214">
    <property type="entry name" value="BTB_2"/>
    <property type="match status" value="1"/>
</dbReference>
<dbReference type="InterPro" id="IPR003131">
    <property type="entry name" value="T1-type_BTB"/>
</dbReference>
<evidence type="ECO:0000259" key="1">
    <source>
        <dbReference type="Pfam" id="PF02214"/>
    </source>
</evidence>
<dbReference type="AlphaFoldDB" id="A0A6C0C779"/>
<name>A0A6C0C779_9ZZZZ</name>
<dbReference type="InterPro" id="IPR011333">
    <property type="entry name" value="SKP1/BTB/POZ_sf"/>
</dbReference>
<organism evidence="2">
    <name type="scientific">viral metagenome</name>
    <dbReference type="NCBI Taxonomy" id="1070528"/>
    <lineage>
        <taxon>unclassified sequences</taxon>
        <taxon>metagenomes</taxon>
        <taxon>organismal metagenomes</taxon>
    </lineage>
</organism>
<protein>
    <recommendedName>
        <fullName evidence="1">Potassium channel tetramerisation-type BTB domain-containing protein</fullName>
    </recommendedName>
</protein>
<proteinExistence type="predicted"/>
<reference evidence="2" key="1">
    <citation type="journal article" date="2020" name="Nature">
        <title>Giant virus diversity and host interactions through global metagenomics.</title>
        <authorList>
            <person name="Schulz F."/>
            <person name="Roux S."/>
            <person name="Paez-Espino D."/>
            <person name="Jungbluth S."/>
            <person name="Walsh D.A."/>
            <person name="Denef V.J."/>
            <person name="McMahon K.D."/>
            <person name="Konstantinidis K.T."/>
            <person name="Eloe-Fadrosh E.A."/>
            <person name="Kyrpides N.C."/>
            <person name="Woyke T."/>
        </authorList>
    </citation>
    <scope>NUCLEOTIDE SEQUENCE</scope>
    <source>
        <strain evidence="2">GVMAG-M-3300020192-26</strain>
    </source>
</reference>
<dbReference type="Gene3D" id="3.30.710.10">
    <property type="entry name" value="Potassium Channel Kv1.1, Chain A"/>
    <property type="match status" value="1"/>
</dbReference>
<dbReference type="GO" id="GO:0051260">
    <property type="term" value="P:protein homooligomerization"/>
    <property type="evidence" value="ECO:0007669"/>
    <property type="project" value="InterPro"/>
</dbReference>
<evidence type="ECO:0000313" key="2">
    <source>
        <dbReference type="EMBL" id="QHT00576.1"/>
    </source>
</evidence>